<dbReference type="Proteomes" id="UP000751190">
    <property type="component" value="Unassembled WGS sequence"/>
</dbReference>
<dbReference type="Gene3D" id="3.30.450.70">
    <property type="match status" value="1"/>
</dbReference>
<evidence type="ECO:0000313" key="2">
    <source>
        <dbReference type="Proteomes" id="UP000751190"/>
    </source>
</evidence>
<dbReference type="InterPro" id="IPR006722">
    <property type="entry name" value="Sedlin"/>
</dbReference>
<keyword evidence="2" id="KW-1185">Reference proteome</keyword>
<accession>A0A8J5XE19</accession>
<dbReference type="AlphaFoldDB" id="A0A8J5XE19"/>
<dbReference type="OMA" id="RYMNQFI"/>
<evidence type="ECO:0008006" key="3">
    <source>
        <dbReference type="Google" id="ProtNLM"/>
    </source>
</evidence>
<dbReference type="CDD" id="cd14825">
    <property type="entry name" value="TRAPPC2_sedlin"/>
    <property type="match status" value="1"/>
</dbReference>
<dbReference type="GO" id="GO:0005737">
    <property type="term" value="C:cytoplasm"/>
    <property type="evidence" value="ECO:0007669"/>
    <property type="project" value="GOC"/>
</dbReference>
<dbReference type="Pfam" id="PF04628">
    <property type="entry name" value="Sedlin_N"/>
    <property type="match status" value="1"/>
</dbReference>
<evidence type="ECO:0000313" key="1">
    <source>
        <dbReference type="EMBL" id="KAG8467021.1"/>
    </source>
</evidence>
<name>A0A8J5XE19_DIALT</name>
<proteinExistence type="predicted"/>
<dbReference type="EMBL" id="JAGTXO010000006">
    <property type="protein sequence ID" value="KAG8467021.1"/>
    <property type="molecule type" value="Genomic_DNA"/>
</dbReference>
<protein>
    <recommendedName>
        <fullName evidence="3">Trafficking protein particle complex subunit 2</fullName>
    </recommendedName>
</protein>
<dbReference type="SUPFAM" id="SSF64356">
    <property type="entry name" value="SNARE-like"/>
    <property type="match status" value="1"/>
</dbReference>
<organism evidence="1 2">
    <name type="scientific">Diacronema lutheri</name>
    <name type="common">Unicellular marine alga</name>
    <name type="synonym">Monochrysis lutheri</name>
    <dbReference type="NCBI Taxonomy" id="2081491"/>
    <lineage>
        <taxon>Eukaryota</taxon>
        <taxon>Haptista</taxon>
        <taxon>Haptophyta</taxon>
        <taxon>Pavlovophyceae</taxon>
        <taxon>Pavlovales</taxon>
        <taxon>Pavlovaceae</taxon>
        <taxon>Diacronema</taxon>
    </lineage>
</organism>
<sequence length="139" mass="15480">MATGSYTFVIVAQGDTPVYGAEFLAAAKKDGQDTSHLNQLIIHAALDMVDDAVWTSNNMYLKTVDKFNELLISAYVTPGHARMMVLHDVRNEDGIRSFLHDVHELYVKVLLNPFHSAGAPIRSDTFDARVRALAKKYLT</sequence>
<dbReference type="InterPro" id="IPR011012">
    <property type="entry name" value="Longin-like_dom_sf"/>
</dbReference>
<gene>
    <name evidence="1" type="ORF">KFE25_000337</name>
</gene>
<reference evidence="1" key="1">
    <citation type="submission" date="2021-05" db="EMBL/GenBank/DDBJ databases">
        <title>The genome of the haptophyte Pavlova lutheri (Diacronema luteri, Pavlovales) - a model for lipid biosynthesis in eukaryotic algae.</title>
        <authorList>
            <person name="Hulatt C.J."/>
            <person name="Posewitz M.C."/>
        </authorList>
    </citation>
    <scope>NUCLEOTIDE SEQUENCE</scope>
    <source>
        <strain evidence="1">NIVA-4/92</strain>
    </source>
</reference>
<dbReference type="PANTHER" id="PTHR12403">
    <property type="entry name" value="TRAFFICKING PROTEIN PARTICLE COMPLEX SUBUNIT 2"/>
    <property type="match status" value="1"/>
</dbReference>
<dbReference type="OrthoDB" id="10252102at2759"/>
<comment type="caution">
    <text evidence="1">The sequence shown here is derived from an EMBL/GenBank/DDBJ whole genome shotgun (WGS) entry which is preliminary data.</text>
</comment>
<dbReference type="GO" id="GO:0006888">
    <property type="term" value="P:endoplasmic reticulum to Golgi vesicle-mediated transport"/>
    <property type="evidence" value="ECO:0007669"/>
    <property type="project" value="InterPro"/>
</dbReference>